<dbReference type="PANTHER" id="PTHR21258:SF62">
    <property type="entry name" value="INSULIN RECEPTOR SUBSTRATE 1"/>
    <property type="match status" value="1"/>
</dbReference>
<evidence type="ECO:0000313" key="3">
    <source>
        <dbReference type="Proteomes" id="UP000747542"/>
    </source>
</evidence>
<dbReference type="EMBL" id="JAHLQT010021820">
    <property type="protein sequence ID" value="KAG7167174.1"/>
    <property type="molecule type" value="Genomic_DNA"/>
</dbReference>
<feature type="domain" description="IRS-type PTB" evidence="1">
    <location>
        <begin position="26"/>
        <end position="138"/>
    </location>
</feature>
<comment type="caution">
    <text evidence="2">The sequence shown here is derived from an EMBL/GenBank/DDBJ whole genome shotgun (WGS) entry which is preliminary data.</text>
</comment>
<dbReference type="InterPro" id="IPR002404">
    <property type="entry name" value="IRS_PTB"/>
</dbReference>
<protein>
    <submittedName>
        <fullName evidence="2">Docking protein 3-like</fullName>
    </submittedName>
</protein>
<evidence type="ECO:0000259" key="1">
    <source>
        <dbReference type="PROSITE" id="PS51064"/>
    </source>
</evidence>
<evidence type="ECO:0000313" key="2">
    <source>
        <dbReference type="EMBL" id="KAG7167174.1"/>
    </source>
</evidence>
<dbReference type="SMART" id="SM00310">
    <property type="entry name" value="PTBI"/>
    <property type="match status" value="1"/>
</dbReference>
<reference evidence="2" key="1">
    <citation type="journal article" date="2021" name="Sci. Adv.">
        <title>The American lobster genome reveals insights on longevity, neural, and immune adaptations.</title>
        <authorList>
            <person name="Polinski J.M."/>
            <person name="Zimin A.V."/>
            <person name="Clark K.F."/>
            <person name="Kohn A.B."/>
            <person name="Sadowski N."/>
            <person name="Timp W."/>
            <person name="Ptitsyn A."/>
            <person name="Khanna P."/>
            <person name="Romanova D.Y."/>
            <person name="Williams P."/>
            <person name="Greenwood S.J."/>
            <person name="Moroz L.L."/>
            <person name="Walt D.R."/>
            <person name="Bodnar A.G."/>
        </authorList>
    </citation>
    <scope>NUCLEOTIDE SEQUENCE</scope>
    <source>
        <strain evidence="2">GMGI-L3</strain>
    </source>
</reference>
<dbReference type="SMART" id="SM01244">
    <property type="entry name" value="IRS"/>
    <property type="match status" value="1"/>
</dbReference>
<dbReference type="SUPFAM" id="SSF50729">
    <property type="entry name" value="PH domain-like"/>
    <property type="match status" value="1"/>
</dbReference>
<accession>A0A8J5K456</accession>
<sequence>MPQYCYTNAPWSRDDFSATNEHSKRFRRGLEISFKPFPMPEQVSRDGGKRLGLDKAEVLTLLVKDGHISLLKGNCSSYKWAFTVIRKFGFTEKLFYFEAGRRAPTGEGMFIFGTDRITVGHRTSLPELGRVRHISQPDLTKTSQTSLLNPIKSNHSSQPDLTKGLAAMDIHKKN</sequence>
<dbReference type="PANTHER" id="PTHR21258">
    <property type="entry name" value="DOCKING PROTEIN RELATED"/>
    <property type="match status" value="1"/>
</dbReference>
<proteinExistence type="predicted"/>
<dbReference type="GO" id="GO:0005737">
    <property type="term" value="C:cytoplasm"/>
    <property type="evidence" value="ECO:0007669"/>
    <property type="project" value="TreeGrafter"/>
</dbReference>
<gene>
    <name evidence="2" type="primary">DOK3-L</name>
    <name evidence="2" type="ORF">Hamer_G017078</name>
</gene>
<dbReference type="Pfam" id="PF02174">
    <property type="entry name" value="IRS"/>
    <property type="match status" value="1"/>
</dbReference>
<dbReference type="GO" id="GO:0007169">
    <property type="term" value="P:cell surface receptor protein tyrosine kinase signaling pathway"/>
    <property type="evidence" value="ECO:0007669"/>
    <property type="project" value="TreeGrafter"/>
</dbReference>
<dbReference type="Gene3D" id="2.30.29.30">
    <property type="entry name" value="Pleckstrin-homology domain (PH domain)/Phosphotyrosine-binding domain (PTB)"/>
    <property type="match status" value="1"/>
</dbReference>
<name>A0A8J5K456_HOMAM</name>
<dbReference type="InterPro" id="IPR050996">
    <property type="entry name" value="Docking_Protein_DOK"/>
</dbReference>
<organism evidence="2 3">
    <name type="scientific">Homarus americanus</name>
    <name type="common">American lobster</name>
    <dbReference type="NCBI Taxonomy" id="6706"/>
    <lineage>
        <taxon>Eukaryota</taxon>
        <taxon>Metazoa</taxon>
        <taxon>Ecdysozoa</taxon>
        <taxon>Arthropoda</taxon>
        <taxon>Crustacea</taxon>
        <taxon>Multicrustacea</taxon>
        <taxon>Malacostraca</taxon>
        <taxon>Eumalacostraca</taxon>
        <taxon>Eucarida</taxon>
        <taxon>Decapoda</taxon>
        <taxon>Pleocyemata</taxon>
        <taxon>Astacidea</taxon>
        <taxon>Nephropoidea</taxon>
        <taxon>Nephropidae</taxon>
        <taxon>Homarus</taxon>
    </lineage>
</organism>
<dbReference type="AlphaFoldDB" id="A0A8J5K456"/>
<keyword evidence="3" id="KW-1185">Reference proteome</keyword>
<dbReference type="InterPro" id="IPR011993">
    <property type="entry name" value="PH-like_dom_sf"/>
</dbReference>
<dbReference type="Proteomes" id="UP000747542">
    <property type="component" value="Unassembled WGS sequence"/>
</dbReference>
<dbReference type="PROSITE" id="PS51064">
    <property type="entry name" value="IRS_PTB"/>
    <property type="match status" value="1"/>
</dbReference>